<feature type="region of interest" description="Disordered" evidence="1">
    <location>
        <begin position="49"/>
        <end position="69"/>
    </location>
</feature>
<accession>J4G0E5</accession>
<gene>
    <name evidence="2" type="ORF">FIBRA_00553</name>
</gene>
<reference evidence="2 3" key="1">
    <citation type="journal article" date="2012" name="Appl. Environ. Microbiol.">
        <title>Short-read sequencing for genomic analysis of the brown rot fungus Fibroporia radiculosa.</title>
        <authorList>
            <person name="Tang J.D."/>
            <person name="Perkins A.D."/>
            <person name="Sonstegard T.S."/>
            <person name="Schroeder S.G."/>
            <person name="Burgess S.C."/>
            <person name="Diehl S.V."/>
        </authorList>
    </citation>
    <scope>NUCLEOTIDE SEQUENCE [LARGE SCALE GENOMIC DNA]</scope>
    <source>
        <strain evidence="2 3">TFFH 294</strain>
    </source>
</reference>
<evidence type="ECO:0000313" key="3">
    <source>
        <dbReference type="Proteomes" id="UP000006352"/>
    </source>
</evidence>
<organism evidence="2 3">
    <name type="scientific">Fibroporia radiculosa</name>
    <dbReference type="NCBI Taxonomy" id="599839"/>
    <lineage>
        <taxon>Eukaryota</taxon>
        <taxon>Fungi</taxon>
        <taxon>Dikarya</taxon>
        <taxon>Basidiomycota</taxon>
        <taxon>Agaricomycotina</taxon>
        <taxon>Agaricomycetes</taxon>
        <taxon>Polyporales</taxon>
        <taxon>Fibroporiaceae</taxon>
        <taxon>Fibroporia</taxon>
    </lineage>
</organism>
<dbReference type="SUPFAM" id="SSF64268">
    <property type="entry name" value="PX domain"/>
    <property type="match status" value="1"/>
</dbReference>
<keyword evidence="3" id="KW-1185">Reference proteome</keyword>
<protein>
    <recommendedName>
        <fullName evidence="4">PX domain-containing protein</fullName>
    </recommendedName>
</protein>
<dbReference type="OrthoDB" id="10254720at2759"/>
<dbReference type="STRING" id="599839.J4G0E5"/>
<sequence>METYLFDPGDLSDLMPSGSAVTPPTSTLYFCIRIRFDWAWASSIAMTSRMPSSPPRDSEQRRVPSSPSITHPFENAQGLLVILPDKIDVEEEARLYEELCDTPINIPPRRPASPVHAPSVFSRDIWLGDNSGESLAFAREVEVVGWTSVGDKRGGAYIVYDCAVKTKEGTVIHVHKRYSAFVELYTRLRTALPVSHGQLSLF</sequence>
<evidence type="ECO:0008006" key="4">
    <source>
        <dbReference type="Google" id="ProtNLM"/>
    </source>
</evidence>
<evidence type="ECO:0000256" key="1">
    <source>
        <dbReference type="SAM" id="MobiDB-lite"/>
    </source>
</evidence>
<evidence type="ECO:0000313" key="2">
    <source>
        <dbReference type="EMBL" id="CCL98553.1"/>
    </source>
</evidence>
<dbReference type="InterPro" id="IPR036871">
    <property type="entry name" value="PX_dom_sf"/>
</dbReference>
<dbReference type="Proteomes" id="UP000006352">
    <property type="component" value="Unassembled WGS sequence"/>
</dbReference>
<dbReference type="GeneID" id="24093464"/>
<dbReference type="InParanoid" id="J4G0E5"/>
<dbReference type="RefSeq" id="XP_012177836.1">
    <property type="nucleotide sequence ID" value="XM_012322446.1"/>
</dbReference>
<dbReference type="GO" id="GO:0035091">
    <property type="term" value="F:phosphatidylinositol binding"/>
    <property type="evidence" value="ECO:0007669"/>
    <property type="project" value="InterPro"/>
</dbReference>
<dbReference type="AlphaFoldDB" id="J4G0E5"/>
<name>J4G0E5_9APHY</name>
<proteinExistence type="predicted"/>
<dbReference type="HOGENOM" id="CLU_1354642_0_0_1"/>
<dbReference type="Gene3D" id="3.30.1520.10">
    <property type="entry name" value="Phox-like domain"/>
    <property type="match status" value="1"/>
</dbReference>
<dbReference type="EMBL" id="HE796890">
    <property type="protein sequence ID" value="CCL98553.1"/>
    <property type="molecule type" value="Genomic_DNA"/>
</dbReference>